<comment type="caution">
    <text evidence="2">The sequence shown here is derived from an EMBL/GenBank/DDBJ whole genome shotgun (WGS) entry which is preliminary data.</text>
</comment>
<gene>
    <name evidence="2" type="ORF">LVIROSA_LOCUS1216</name>
</gene>
<reference evidence="2 3" key="1">
    <citation type="submission" date="2022-01" db="EMBL/GenBank/DDBJ databases">
        <authorList>
            <person name="Xiong W."/>
            <person name="Schranz E."/>
        </authorList>
    </citation>
    <scope>NUCLEOTIDE SEQUENCE [LARGE SCALE GENOMIC DNA]</scope>
</reference>
<name>A0AAU9LIU0_9ASTR</name>
<dbReference type="Gene3D" id="3.30.70.270">
    <property type="match status" value="1"/>
</dbReference>
<organism evidence="2 3">
    <name type="scientific">Lactuca virosa</name>
    <dbReference type="NCBI Taxonomy" id="75947"/>
    <lineage>
        <taxon>Eukaryota</taxon>
        <taxon>Viridiplantae</taxon>
        <taxon>Streptophyta</taxon>
        <taxon>Embryophyta</taxon>
        <taxon>Tracheophyta</taxon>
        <taxon>Spermatophyta</taxon>
        <taxon>Magnoliopsida</taxon>
        <taxon>eudicotyledons</taxon>
        <taxon>Gunneridae</taxon>
        <taxon>Pentapetalae</taxon>
        <taxon>asterids</taxon>
        <taxon>campanulids</taxon>
        <taxon>Asterales</taxon>
        <taxon>Asteraceae</taxon>
        <taxon>Cichorioideae</taxon>
        <taxon>Cichorieae</taxon>
        <taxon>Lactucinae</taxon>
        <taxon>Lactuca</taxon>
    </lineage>
</organism>
<dbReference type="SUPFAM" id="SSF56672">
    <property type="entry name" value="DNA/RNA polymerases"/>
    <property type="match status" value="1"/>
</dbReference>
<dbReference type="PANTHER" id="PTHR24559">
    <property type="entry name" value="TRANSPOSON TY3-I GAG-POL POLYPROTEIN"/>
    <property type="match status" value="1"/>
</dbReference>
<proteinExistence type="predicted"/>
<dbReference type="Pfam" id="PF00078">
    <property type="entry name" value="RVT_1"/>
    <property type="match status" value="1"/>
</dbReference>
<dbReference type="Proteomes" id="UP001157418">
    <property type="component" value="Unassembled WGS sequence"/>
</dbReference>
<dbReference type="CDD" id="cd01647">
    <property type="entry name" value="RT_LTR"/>
    <property type="match status" value="1"/>
</dbReference>
<dbReference type="Gene3D" id="3.10.10.10">
    <property type="entry name" value="HIV Type 1 Reverse Transcriptase, subunit A, domain 1"/>
    <property type="match status" value="1"/>
</dbReference>
<keyword evidence="3" id="KW-1185">Reference proteome</keyword>
<dbReference type="EMBL" id="CAKMRJ010000001">
    <property type="protein sequence ID" value="CAH1413246.1"/>
    <property type="molecule type" value="Genomic_DNA"/>
</dbReference>
<dbReference type="InterPro" id="IPR053134">
    <property type="entry name" value="RNA-dir_DNA_polymerase"/>
</dbReference>
<dbReference type="PANTHER" id="PTHR24559:SF444">
    <property type="entry name" value="REVERSE TRANSCRIPTASE DOMAIN-CONTAINING PROTEIN"/>
    <property type="match status" value="1"/>
</dbReference>
<evidence type="ECO:0000313" key="3">
    <source>
        <dbReference type="Proteomes" id="UP001157418"/>
    </source>
</evidence>
<dbReference type="InterPro" id="IPR043502">
    <property type="entry name" value="DNA/RNA_pol_sf"/>
</dbReference>
<feature type="domain" description="Reverse transcriptase" evidence="1">
    <location>
        <begin position="2"/>
        <end position="152"/>
    </location>
</feature>
<evidence type="ECO:0000259" key="1">
    <source>
        <dbReference type="Pfam" id="PF00078"/>
    </source>
</evidence>
<dbReference type="InterPro" id="IPR000477">
    <property type="entry name" value="RT_dom"/>
</dbReference>
<dbReference type="InterPro" id="IPR043128">
    <property type="entry name" value="Rev_trsase/Diguanyl_cyclase"/>
</dbReference>
<dbReference type="AlphaFoldDB" id="A0AAU9LIU0"/>
<evidence type="ECO:0000313" key="2">
    <source>
        <dbReference type="EMBL" id="CAH1413246.1"/>
    </source>
</evidence>
<sequence length="154" mass="17828">MCIDYSDLNNACPKDHYPHPEIDQKVQSLEGFQFKCFLDAYKGYHQVQMKREDEAKTTFHTERGTFCYQKIPFGLKNAGATYQRLMDKISADQIGRNIEVYVDDMVIKSRNEETLLHDVEETLKTLAKAQMKLNPTKCTFGVKEGQFLGYQISK</sequence>
<accession>A0AAU9LIU0</accession>
<protein>
    <recommendedName>
        <fullName evidence="1">Reverse transcriptase domain-containing protein</fullName>
    </recommendedName>
</protein>